<dbReference type="Proteomes" id="UP000662572">
    <property type="component" value="Unassembled WGS sequence"/>
</dbReference>
<reference evidence="1" key="2">
    <citation type="submission" date="2020-09" db="EMBL/GenBank/DDBJ databases">
        <authorList>
            <person name="Sun Q."/>
            <person name="Kim S."/>
        </authorList>
    </citation>
    <scope>NUCLEOTIDE SEQUENCE</scope>
    <source>
        <strain evidence="1">KCTC 32296</strain>
    </source>
</reference>
<evidence type="ECO:0000313" key="2">
    <source>
        <dbReference type="Proteomes" id="UP000662572"/>
    </source>
</evidence>
<protein>
    <submittedName>
        <fullName evidence="1">Uncharacterized protein</fullName>
    </submittedName>
</protein>
<name>A0A918Q2R7_9CAUL</name>
<proteinExistence type="predicted"/>
<dbReference type="AlphaFoldDB" id="A0A918Q2R7"/>
<accession>A0A918Q2R7</accession>
<keyword evidence="2" id="KW-1185">Reference proteome</keyword>
<sequence length="47" mass="5446">MSAMWGTVCELSQIRETYPEFYPYWGMETGGQAWTAMYVSLPKVSDF</sequence>
<comment type="caution">
    <text evidence="1">The sequence shown here is derived from an EMBL/GenBank/DDBJ whole genome shotgun (WGS) entry which is preliminary data.</text>
</comment>
<organism evidence="1 2">
    <name type="scientific">Asticcacaulis endophyticus</name>
    <dbReference type="NCBI Taxonomy" id="1395890"/>
    <lineage>
        <taxon>Bacteria</taxon>
        <taxon>Pseudomonadati</taxon>
        <taxon>Pseudomonadota</taxon>
        <taxon>Alphaproteobacteria</taxon>
        <taxon>Caulobacterales</taxon>
        <taxon>Caulobacteraceae</taxon>
        <taxon>Asticcacaulis</taxon>
    </lineage>
</organism>
<evidence type="ECO:0000313" key="1">
    <source>
        <dbReference type="EMBL" id="GGZ30401.1"/>
    </source>
</evidence>
<reference evidence="1" key="1">
    <citation type="journal article" date="2014" name="Int. J. Syst. Evol. Microbiol.">
        <title>Complete genome sequence of Corynebacterium casei LMG S-19264T (=DSM 44701T), isolated from a smear-ripened cheese.</title>
        <authorList>
            <consortium name="US DOE Joint Genome Institute (JGI-PGF)"/>
            <person name="Walter F."/>
            <person name="Albersmeier A."/>
            <person name="Kalinowski J."/>
            <person name="Ruckert C."/>
        </authorList>
    </citation>
    <scope>NUCLEOTIDE SEQUENCE</scope>
    <source>
        <strain evidence="1">KCTC 32296</strain>
    </source>
</reference>
<dbReference type="EMBL" id="BMZB01000001">
    <property type="protein sequence ID" value="GGZ30401.1"/>
    <property type="molecule type" value="Genomic_DNA"/>
</dbReference>
<gene>
    <name evidence="1" type="ORF">GCM10011273_15830</name>
</gene>